<evidence type="ECO:0000256" key="2">
    <source>
        <dbReference type="ARBA" id="ARBA00023239"/>
    </source>
</evidence>
<dbReference type="PANTHER" id="PTHR28004:SF8">
    <property type="entry name" value="D-SERINE DEAMINASE"/>
    <property type="match status" value="1"/>
</dbReference>
<dbReference type="InterPro" id="IPR042208">
    <property type="entry name" value="D-ser_dehydrat-like_sf"/>
</dbReference>
<dbReference type="Pfam" id="PF01168">
    <property type="entry name" value="Ala_racemase_N"/>
    <property type="match status" value="1"/>
</dbReference>
<comment type="similarity">
    <text evidence="1">Belongs to the DSD1 family.</text>
</comment>
<dbReference type="InterPro" id="IPR026956">
    <property type="entry name" value="D-ser_dehydrat-like_dom"/>
</dbReference>
<dbReference type="SMART" id="SM01119">
    <property type="entry name" value="D-ser_dehydrat"/>
    <property type="match status" value="1"/>
</dbReference>
<dbReference type="InterPro" id="IPR029066">
    <property type="entry name" value="PLP-binding_barrel"/>
</dbReference>
<reference evidence="4" key="1">
    <citation type="submission" date="2023-05" db="EMBL/GenBank/DDBJ databases">
        <title>Complete genome sequence of Agrobacterium larrymoorei CFBP5477.</title>
        <authorList>
            <person name="Yen H.-C."/>
            <person name="Chou L."/>
            <person name="Lin Y.-C."/>
            <person name="Lai E.-M."/>
            <person name="Kuo C.-H."/>
        </authorList>
    </citation>
    <scope>NUCLEOTIDE SEQUENCE</scope>
    <source>
        <strain evidence="4">CFBP5477</strain>
        <plasmid evidence="4">pAlCFBP5477</plasmid>
    </source>
</reference>
<feature type="domain" description="D-serine dehydratase-like" evidence="3">
    <location>
        <begin position="321"/>
        <end position="421"/>
    </location>
</feature>
<proteinExistence type="inferred from homology"/>
<dbReference type="InterPro" id="IPR051466">
    <property type="entry name" value="D-amino_acid_metab_enzyme"/>
</dbReference>
<dbReference type="Gene3D" id="3.20.20.10">
    <property type="entry name" value="Alanine racemase"/>
    <property type="match status" value="1"/>
</dbReference>
<geneLocation type="plasmid" evidence="4 5">
    <name>pAlCFBP5477</name>
</geneLocation>
<dbReference type="AlphaFoldDB" id="A0AAF0HD71"/>
<evidence type="ECO:0000313" key="4">
    <source>
        <dbReference type="EMBL" id="WHA43898.1"/>
    </source>
</evidence>
<dbReference type="Pfam" id="PF14031">
    <property type="entry name" value="D-ser_dehydrat"/>
    <property type="match status" value="1"/>
</dbReference>
<evidence type="ECO:0000313" key="5">
    <source>
        <dbReference type="Proteomes" id="UP000298664"/>
    </source>
</evidence>
<dbReference type="GO" id="GO:0016829">
    <property type="term" value="F:lyase activity"/>
    <property type="evidence" value="ECO:0007669"/>
    <property type="project" value="UniProtKB-KW"/>
</dbReference>
<organism evidence="4 5">
    <name type="scientific">Agrobacterium larrymoorei</name>
    <dbReference type="NCBI Taxonomy" id="160699"/>
    <lineage>
        <taxon>Bacteria</taxon>
        <taxon>Pseudomonadati</taxon>
        <taxon>Pseudomonadota</taxon>
        <taxon>Alphaproteobacteria</taxon>
        <taxon>Hyphomicrobiales</taxon>
        <taxon>Rhizobiaceae</taxon>
        <taxon>Rhizobium/Agrobacterium group</taxon>
        <taxon>Agrobacterium</taxon>
    </lineage>
</organism>
<dbReference type="CDD" id="cd06818">
    <property type="entry name" value="PLPDE_III_cryptic_DSD"/>
    <property type="match status" value="1"/>
</dbReference>
<dbReference type="PANTHER" id="PTHR28004">
    <property type="entry name" value="ZGC:162816-RELATED"/>
    <property type="match status" value="1"/>
</dbReference>
<evidence type="ECO:0000256" key="1">
    <source>
        <dbReference type="ARBA" id="ARBA00005323"/>
    </source>
</evidence>
<evidence type="ECO:0000259" key="3">
    <source>
        <dbReference type="SMART" id="SM01119"/>
    </source>
</evidence>
<accession>A0AAF0HD71</accession>
<dbReference type="InterPro" id="IPR001608">
    <property type="entry name" value="Ala_racemase_N"/>
</dbReference>
<dbReference type="Proteomes" id="UP000298664">
    <property type="component" value="Plasmid pAlCFBP5477"/>
</dbReference>
<dbReference type="Gene3D" id="2.40.37.20">
    <property type="entry name" value="D-serine dehydratase-like domain"/>
    <property type="match status" value="1"/>
</dbReference>
<keyword evidence="2" id="KW-0456">Lyase</keyword>
<name>A0AAF0HD71_9HYPH</name>
<sequence length="434" mass="48125">MSIFLSHPADRPLSILDKGVPPLAEEVPMDAVAEQGWNVLREDLPLPVAIIKESGVRHNSEWMKSFLSRGGAYLAPHGKTTMSPALFDLQLSDGAWALTVSTPHQIQVARTFGYKRIFLANQLVGARAIDYVVSELAAYPDFEFFLLVDSIDNAQAIAHAARRKGLTRPVEVFVEIGYSGGRTGCRSVDEAVELARAIRRTDGALALRGIEGFEGLLKGSDARETLALVHSLMDRMIELAQRCDEERLFDLDTVYLSAGGSAFYDVVVEKLGAAELSKPTQVVLRSGCYITHDSVMYTKAANELQKRNPELAAFQGGLMPSLEVWAYVQSRPEPEKLIAAFGKRDISYDDQPVPLVWFRPGSEMQIPEALPQGHVVTRLNDQHCHLTIPADTPLKVGDMVGFGISHPCLTFDKWRVMHIVDDQYQVRSSIRTYF</sequence>
<dbReference type="SUPFAM" id="SSF51419">
    <property type="entry name" value="PLP-binding barrel"/>
    <property type="match status" value="1"/>
</dbReference>
<protein>
    <submittedName>
        <fullName evidence="4">Amino acid deaminase</fullName>
    </submittedName>
</protein>
<dbReference type="RefSeq" id="WP_234882991.1">
    <property type="nucleotide sequence ID" value="NZ_CP124735.1"/>
</dbReference>
<gene>
    <name evidence="4" type="ORF">CFBP5477_022520</name>
</gene>
<keyword evidence="4" id="KW-0614">Plasmid</keyword>
<dbReference type="EMBL" id="CP124735">
    <property type="protein sequence ID" value="WHA43898.1"/>
    <property type="molecule type" value="Genomic_DNA"/>
</dbReference>